<reference evidence="2 3" key="1">
    <citation type="submission" date="2008-07" db="EMBL/GenBank/DDBJ databases">
        <authorList>
            <person name="El-Sayed N."/>
            <person name="Caler E."/>
            <person name="Inman J."/>
            <person name="Amedeo P."/>
            <person name="Hass B."/>
            <person name="Wortman J."/>
        </authorList>
    </citation>
    <scope>NUCLEOTIDE SEQUENCE [LARGE SCALE GENOMIC DNA]</scope>
    <source>
        <strain evidence="3">ATCC 50983 / TXsc</strain>
    </source>
</reference>
<dbReference type="GeneID" id="9055188"/>
<accession>C5M0I6</accession>
<feature type="region of interest" description="Disordered" evidence="1">
    <location>
        <begin position="1"/>
        <end position="116"/>
    </location>
</feature>
<organism evidence="3">
    <name type="scientific">Perkinsus marinus (strain ATCC 50983 / TXsc)</name>
    <dbReference type="NCBI Taxonomy" id="423536"/>
    <lineage>
        <taxon>Eukaryota</taxon>
        <taxon>Sar</taxon>
        <taxon>Alveolata</taxon>
        <taxon>Perkinsozoa</taxon>
        <taxon>Perkinsea</taxon>
        <taxon>Perkinsida</taxon>
        <taxon>Perkinsidae</taxon>
        <taxon>Perkinsus</taxon>
    </lineage>
</organism>
<feature type="compositionally biased region" description="Low complexity" evidence="1">
    <location>
        <begin position="64"/>
        <end position="88"/>
    </location>
</feature>
<keyword evidence="3" id="KW-1185">Reference proteome</keyword>
<proteinExistence type="predicted"/>
<evidence type="ECO:0000256" key="1">
    <source>
        <dbReference type="SAM" id="MobiDB-lite"/>
    </source>
</evidence>
<sequence>MPVEKAYYQRPESSPKRRRVEAPAQSTWEARGGYSDPAPPPWQRSYQDNPSTNRGSGGSGPGQSYGQRRSGGAVLSQAPSATSSSAAPAGGGSRGRYLMKDVKGGGSREYPSLDRR</sequence>
<name>C5M0I6_PERM5</name>
<protein>
    <submittedName>
        <fullName evidence="2">Uncharacterized protein</fullName>
    </submittedName>
</protein>
<dbReference type="EMBL" id="GG687104">
    <property type="protein sequence ID" value="EEQ97521.1"/>
    <property type="molecule type" value="Genomic_DNA"/>
</dbReference>
<dbReference type="Proteomes" id="UP000007800">
    <property type="component" value="Unassembled WGS sequence"/>
</dbReference>
<dbReference type="RefSeq" id="XP_002764804.1">
    <property type="nucleotide sequence ID" value="XM_002764758.1"/>
</dbReference>
<evidence type="ECO:0000313" key="2">
    <source>
        <dbReference type="EMBL" id="EEQ97521.1"/>
    </source>
</evidence>
<feature type="compositionally biased region" description="Polar residues" evidence="1">
    <location>
        <begin position="44"/>
        <end position="53"/>
    </location>
</feature>
<dbReference type="AlphaFoldDB" id="C5M0I6"/>
<dbReference type="InParanoid" id="C5M0I6"/>
<evidence type="ECO:0000313" key="3">
    <source>
        <dbReference type="Proteomes" id="UP000007800"/>
    </source>
</evidence>
<gene>
    <name evidence="2" type="ORF">Pmar_PMAR004026</name>
</gene>